<keyword evidence="5 7" id="KW-1133">Transmembrane helix</keyword>
<comment type="similarity">
    <text evidence="7">Belongs to the binding-protein-dependent transport system permease family.</text>
</comment>
<accession>A0A4Q1HGD1</accession>
<protein>
    <submittedName>
        <fullName evidence="9">ABC transporter permease</fullName>
    </submittedName>
</protein>
<feature type="transmembrane region" description="Helical" evidence="7">
    <location>
        <begin position="20"/>
        <end position="40"/>
    </location>
</feature>
<feature type="transmembrane region" description="Helical" evidence="7">
    <location>
        <begin position="113"/>
        <end position="133"/>
    </location>
</feature>
<organism evidence="9 10">
    <name type="scientific">Achromobacter aloeverae</name>
    <dbReference type="NCBI Taxonomy" id="1750518"/>
    <lineage>
        <taxon>Bacteria</taxon>
        <taxon>Pseudomonadati</taxon>
        <taxon>Pseudomonadota</taxon>
        <taxon>Betaproteobacteria</taxon>
        <taxon>Burkholderiales</taxon>
        <taxon>Alcaligenaceae</taxon>
        <taxon>Achromobacter</taxon>
    </lineage>
</organism>
<dbReference type="CDD" id="cd06261">
    <property type="entry name" value="TM_PBP2"/>
    <property type="match status" value="1"/>
</dbReference>
<dbReference type="AlphaFoldDB" id="A0A4Q1HGD1"/>
<dbReference type="Pfam" id="PF00528">
    <property type="entry name" value="BPD_transp_1"/>
    <property type="match status" value="1"/>
</dbReference>
<evidence type="ECO:0000256" key="1">
    <source>
        <dbReference type="ARBA" id="ARBA00004651"/>
    </source>
</evidence>
<feature type="transmembrane region" description="Helical" evidence="7">
    <location>
        <begin position="52"/>
        <end position="71"/>
    </location>
</feature>
<keyword evidence="2 7" id="KW-0813">Transport</keyword>
<dbReference type="Gene3D" id="1.10.3720.10">
    <property type="entry name" value="MetI-like"/>
    <property type="match status" value="1"/>
</dbReference>
<feature type="domain" description="ABC transmembrane type-1" evidence="8">
    <location>
        <begin position="75"/>
        <end position="253"/>
    </location>
</feature>
<proteinExistence type="inferred from homology"/>
<evidence type="ECO:0000256" key="7">
    <source>
        <dbReference type="RuleBase" id="RU363032"/>
    </source>
</evidence>
<keyword evidence="6 7" id="KW-0472">Membrane</keyword>
<keyword evidence="4 7" id="KW-0812">Transmembrane</keyword>
<evidence type="ECO:0000313" key="9">
    <source>
        <dbReference type="EMBL" id="RXN85147.1"/>
    </source>
</evidence>
<gene>
    <name evidence="9" type="ORF">C7R54_21800</name>
</gene>
<evidence type="ECO:0000259" key="8">
    <source>
        <dbReference type="PROSITE" id="PS50928"/>
    </source>
</evidence>
<evidence type="ECO:0000256" key="3">
    <source>
        <dbReference type="ARBA" id="ARBA00022475"/>
    </source>
</evidence>
<dbReference type="GO" id="GO:0055085">
    <property type="term" value="P:transmembrane transport"/>
    <property type="evidence" value="ECO:0007669"/>
    <property type="project" value="InterPro"/>
</dbReference>
<evidence type="ECO:0000256" key="2">
    <source>
        <dbReference type="ARBA" id="ARBA00022448"/>
    </source>
</evidence>
<comment type="subcellular location">
    <subcellularLocation>
        <location evidence="1 7">Cell membrane</location>
        <topology evidence="1 7">Multi-pass membrane protein</topology>
    </subcellularLocation>
</comment>
<sequence length="269" mass="28791">MPKAATPALAPPRQKGAPRGGAAAIVLRGVVTIAIIGLAWEAVVTAAGIQPYYLPRLSAILAAIVALPDAYLAGFLRTLSETLLGYAAGALVGVANGVLFHRSRLLRETIFPLFVISQTIPVIAFGAVVVLWFGNTILAKALIAFYLTFFPVTVNTLNGLEAVDRRQVDLLRSFGATSRQLLFRLLLPSALPQIFVALRLACTLSLLGAIAGEWFGDTTGLGVLLLQAMYNEQFVALWAAILMAGLLGTSFYGLVAWVEHKAVFWRSEL</sequence>
<dbReference type="PANTHER" id="PTHR30151">
    <property type="entry name" value="ALKANE SULFONATE ABC TRANSPORTER-RELATED, MEMBRANE SUBUNIT"/>
    <property type="match status" value="1"/>
</dbReference>
<dbReference type="PROSITE" id="PS50928">
    <property type="entry name" value="ABC_TM1"/>
    <property type="match status" value="1"/>
</dbReference>
<comment type="caution">
    <text evidence="9">The sequence shown here is derived from an EMBL/GenBank/DDBJ whole genome shotgun (WGS) entry which is preliminary data.</text>
</comment>
<feature type="transmembrane region" description="Helical" evidence="7">
    <location>
        <begin position="234"/>
        <end position="258"/>
    </location>
</feature>
<keyword evidence="3" id="KW-1003">Cell membrane</keyword>
<dbReference type="InterPro" id="IPR000515">
    <property type="entry name" value="MetI-like"/>
</dbReference>
<evidence type="ECO:0000256" key="6">
    <source>
        <dbReference type="ARBA" id="ARBA00023136"/>
    </source>
</evidence>
<evidence type="ECO:0000256" key="5">
    <source>
        <dbReference type="ARBA" id="ARBA00022989"/>
    </source>
</evidence>
<dbReference type="GO" id="GO:0005886">
    <property type="term" value="C:plasma membrane"/>
    <property type="evidence" value="ECO:0007669"/>
    <property type="project" value="UniProtKB-SubCell"/>
</dbReference>
<feature type="transmembrane region" description="Helical" evidence="7">
    <location>
        <begin position="181"/>
        <end position="214"/>
    </location>
</feature>
<dbReference type="Proteomes" id="UP000290849">
    <property type="component" value="Unassembled WGS sequence"/>
</dbReference>
<evidence type="ECO:0000313" key="10">
    <source>
        <dbReference type="Proteomes" id="UP000290849"/>
    </source>
</evidence>
<dbReference type="PANTHER" id="PTHR30151:SF41">
    <property type="entry name" value="ABC TRANSPORTER PERMEASE PROTEIN"/>
    <property type="match status" value="1"/>
</dbReference>
<dbReference type="InterPro" id="IPR035906">
    <property type="entry name" value="MetI-like_sf"/>
</dbReference>
<reference evidence="9 10" key="1">
    <citation type="journal article" date="2017" name="Int. J. Syst. Evol. Microbiol.">
        <title>Achromobacter aloeverae sp. nov., isolated from the root of Aloe vera (L.) Burm.f.</title>
        <authorList>
            <person name="Kuncharoen N."/>
            <person name="Muramatsu Y."/>
            <person name="Shibata C."/>
            <person name="Kamakura Y."/>
            <person name="Nakagawa Y."/>
            <person name="Tanasupawat S."/>
        </authorList>
    </citation>
    <scope>NUCLEOTIDE SEQUENCE [LARGE SCALE GENOMIC DNA]</scope>
    <source>
        <strain evidence="9 10">AVA-1</strain>
    </source>
</reference>
<name>A0A4Q1HGD1_9BURK</name>
<dbReference type="EMBL" id="PYAL01000007">
    <property type="protein sequence ID" value="RXN85147.1"/>
    <property type="molecule type" value="Genomic_DNA"/>
</dbReference>
<dbReference type="OrthoDB" id="9809660at2"/>
<dbReference type="SUPFAM" id="SSF161098">
    <property type="entry name" value="MetI-like"/>
    <property type="match status" value="1"/>
</dbReference>
<feature type="transmembrane region" description="Helical" evidence="7">
    <location>
        <begin position="139"/>
        <end position="160"/>
    </location>
</feature>
<keyword evidence="10" id="KW-1185">Reference proteome</keyword>
<feature type="transmembrane region" description="Helical" evidence="7">
    <location>
        <begin position="83"/>
        <end position="101"/>
    </location>
</feature>
<evidence type="ECO:0000256" key="4">
    <source>
        <dbReference type="ARBA" id="ARBA00022692"/>
    </source>
</evidence>